<dbReference type="Pfam" id="PF02567">
    <property type="entry name" value="PhzC-PhzF"/>
    <property type="match status" value="1"/>
</dbReference>
<comment type="caution">
    <text evidence="1">The sequence shown here is derived from an EMBL/GenBank/DDBJ whole genome shotgun (WGS) entry which is preliminary data.</text>
</comment>
<gene>
    <name evidence="1" type="ORF">C440_08697</name>
</gene>
<dbReference type="PANTHER" id="PTHR13774:SF32">
    <property type="entry name" value="ANTISENSE-ENHANCING SEQUENCE 1"/>
    <property type="match status" value="1"/>
</dbReference>
<organism evidence="1 2">
    <name type="scientific">Haloferax mucosum ATCC BAA-1512</name>
    <dbReference type="NCBI Taxonomy" id="662479"/>
    <lineage>
        <taxon>Archaea</taxon>
        <taxon>Methanobacteriati</taxon>
        <taxon>Methanobacteriota</taxon>
        <taxon>Stenosarchaea group</taxon>
        <taxon>Halobacteria</taxon>
        <taxon>Halobacteriales</taxon>
        <taxon>Haloferacaceae</taxon>
        <taxon>Haloferax</taxon>
    </lineage>
</organism>
<dbReference type="AlphaFoldDB" id="M0IGF7"/>
<dbReference type="InterPro" id="IPR003719">
    <property type="entry name" value="Phenazine_PhzF-like"/>
</dbReference>
<sequence length="294" mass="31704">MPTNNFHILDVFATEKYAGNQLAVFEDADTLSDDQMAALAKEMNYSETTFIEGGNPEAGFDVRIFTPAGEIPFAGHPTLGTAATLRTHFDAGDEITLNLGVGKIPVEVRKEGDDEVYWMTQNAPEFGDEFAHETLADVLSLDVDDLDTDWPVQAVSTGLPALMIPLRDRDALGRSEVDLPAYRAFLDDGGPENLLPFCPDPRDDVNDLAARMFAPGYGVAEDPATGSANGCLAGYLARHEYFGTSSIEVTVEQGYEMGRPSHLHLEASDEAGDAGEVTVRVGGRVEFVAEGKLV</sequence>
<dbReference type="RefSeq" id="WP_008319982.1">
    <property type="nucleotide sequence ID" value="NZ_AOLN01000011.1"/>
</dbReference>
<protein>
    <submittedName>
        <fullName evidence="1">Phenazine biosynthesis-like protein</fullName>
    </submittedName>
</protein>
<evidence type="ECO:0000313" key="1">
    <source>
        <dbReference type="EMBL" id="ELZ95142.1"/>
    </source>
</evidence>
<dbReference type="EMBL" id="AOLN01000011">
    <property type="protein sequence ID" value="ELZ95142.1"/>
    <property type="molecule type" value="Genomic_DNA"/>
</dbReference>
<dbReference type="Proteomes" id="UP000011550">
    <property type="component" value="Unassembled WGS sequence"/>
</dbReference>
<dbReference type="GO" id="GO:0016853">
    <property type="term" value="F:isomerase activity"/>
    <property type="evidence" value="ECO:0007669"/>
    <property type="project" value="TreeGrafter"/>
</dbReference>
<dbReference type="NCBIfam" id="TIGR00654">
    <property type="entry name" value="PhzF_family"/>
    <property type="match status" value="1"/>
</dbReference>
<dbReference type="SUPFAM" id="SSF54506">
    <property type="entry name" value="Diaminopimelate epimerase-like"/>
    <property type="match status" value="1"/>
</dbReference>
<reference evidence="1 2" key="1">
    <citation type="journal article" date="2014" name="PLoS Genet.">
        <title>Phylogenetically driven sequencing of extremely halophilic archaea reveals strategies for static and dynamic osmo-response.</title>
        <authorList>
            <person name="Becker E.A."/>
            <person name="Seitzer P.M."/>
            <person name="Tritt A."/>
            <person name="Larsen D."/>
            <person name="Krusor M."/>
            <person name="Yao A.I."/>
            <person name="Wu D."/>
            <person name="Madern D."/>
            <person name="Eisen J.A."/>
            <person name="Darling A.E."/>
            <person name="Facciotti M.T."/>
        </authorList>
    </citation>
    <scope>NUCLEOTIDE SEQUENCE [LARGE SCALE GENOMIC DNA]</scope>
    <source>
        <strain evidence="1 2">ATCC BAA-1512</strain>
    </source>
</reference>
<name>M0IGF7_9EURY</name>
<keyword evidence="2" id="KW-1185">Reference proteome</keyword>
<dbReference type="Gene3D" id="3.10.310.10">
    <property type="entry name" value="Diaminopimelate Epimerase, Chain A, domain 1"/>
    <property type="match status" value="2"/>
</dbReference>
<dbReference type="PIRSF" id="PIRSF016184">
    <property type="entry name" value="PhzC_PhzF"/>
    <property type="match status" value="1"/>
</dbReference>
<dbReference type="PATRIC" id="fig|662479.7.peg.1758"/>
<dbReference type="STRING" id="662479.C440_08697"/>
<dbReference type="GO" id="GO:0005737">
    <property type="term" value="C:cytoplasm"/>
    <property type="evidence" value="ECO:0007669"/>
    <property type="project" value="TreeGrafter"/>
</dbReference>
<proteinExistence type="predicted"/>
<dbReference type="PANTHER" id="PTHR13774">
    <property type="entry name" value="PHENAZINE BIOSYNTHESIS PROTEIN"/>
    <property type="match status" value="1"/>
</dbReference>
<accession>M0IGF7</accession>
<evidence type="ECO:0000313" key="2">
    <source>
        <dbReference type="Proteomes" id="UP000011550"/>
    </source>
</evidence>
<dbReference type="OrthoDB" id="105902at2157"/>